<evidence type="ECO:0000256" key="1">
    <source>
        <dbReference type="ARBA" id="ARBA00022500"/>
    </source>
</evidence>
<dbReference type="InterPro" id="IPR028976">
    <property type="entry name" value="CheC-like_sf"/>
</dbReference>
<evidence type="ECO:0008006" key="4">
    <source>
        <dbReference type="Google" id="ProtNLM"/>
    </source>
</evidence>
<keyword evidence="1" id="KW-0145">Chemotaxis</keyword>
<gene>
    <name evidence="2" type="ORF">GCM10007877_30110</name>
</gene>
<dbReference type="AlphaFoldDB" id="A0AA37WQH7"/>
<dbReference type="Proteomes" id="UP001156870">
    <property type="component" value="Unassembled WGS sequence"/>
</dbReference>
<accession>A0AA37WQH7</accession>
<dbReference type="RefSeq" id="WP_232593813.1">
    <property type="nucleotide sequence ID" value="NZ_BSPD01000073.1"/>
</dbReference>
<comment type="caution">
    <text evidence="2">The sequence shown here is derived from an EMBL/GenBank/DDBJ whole genome shotgun (WGS) entry which is preliminary data.</text>
</comment>
<evidence type="ECO:0000313" key="3">
    <source>
        <dbReference type="Proteomes" id="UP001156870"/>
    </source>
</evidence>
<sequence length="326" mass="36808">MESEAEIVSKVFAYDADPTALSVIKNFCDENNLVGFREHYNKINKVFDCNIDLGAVFLSETLDDDGKSGIDLAVEIHKVRPELPLVLRRLTSATFDGLSEDAQSLFAGVYTLEDLSPLKSFLQDHLFNRYYPTPLVHGIQEITQQTLSESVRDSIITKSSPCLVKHHIIYGEVFSMIPLESSWCKGYMMIQTTDEDISNVIRSGNTSLPSKINNESLDVNQLLNEITNVIWGRIKSQFFTEEHNADVGGSSIQVPILVNHAKKFISFGATEPQLCFTYTVEDTQNRYKPFTLNQKIIFNLSWMPENMNISEQILSDSVESGELELF</sequence>
<keyword evidence="3" id="KW-1185">Reference proteome</keyword>
<evidence type="ECO:0000313" key="2">
    <source>
        <dbReference type="EMBL" id="GLS27292.1"/>
    </source>
</evidence>
<dbReference type="GO" id="GO:0006935">
    <property type="term" value="P:chemotaxis"/>
    <property type="evidence" value="ECO:0007669"/>
    <property type="project" value="UniProtKB-KW"/>
</dbReference>
<organism evidence="2 3">
    <name type="scientific">Marinibactrum halimedae</name>
    <dbReference type="NCBI Taxonomy" id="1444977"/>
    <lineage>
        <taxon>Bacteria</taxon>
        <taxon>Pseudomonadati</taxon>
        <taxon>Pseudomonadota</taxon>
        <taxon>Gammaproteobacteria</taxon>
        <taxon>Cellvibrionales</taxon>
        <taxon>Cellvibrionaceae</taxon>
        <taxon>Marinibactrum</taxon>
    </lineage>
</organism>
<proteinExistence type="predicted"/>
<reference evidence="2 3" key="1">
    <citation type="journal article" date="2014" name="Int. J. Syst. Evol. Microbiol.">
        <title>Complete genome sequence of Corynebacterium casei LMG S-19264T (=DSM 44701T), isolated from a smear-ripened cheese.</title>
        <authorList>
            <consortium name="US DOE Joint Genome Institute (JGI-PGF)"/>
            <person name="Walter F."/>
            <person name="Albersmeier A."/>
            <person name="Kalinowski J."/>
            <person name="Ruckert C."/>
        </authorList>
    </citation>
    <scope>NUCLEOTIDE SEQUENCE [LARGE SCALE GENOMIC DNA]</scope>
    <source>
        <strain evidence="2 3">NBRC 110095</strain>
    </source>
</reference>
<dbReference type="EMBL" id="BSPD01000073">
    <property type="protein sequence ID" value="GLS27292.1"/>
    <property type="molecule type" value="Genomic_DNA"/>
</dbReference>
<dbReference type="Gene3D" id="3.40.1550.10">
    <property type="entry name" value="CheC-like"/>
    <property type="match status" value="1"/>
</dbReference>
<name>A0AA37WQH7_9GAMM</name>
<protein>
    <recommendedName>
        <fullName evidence="4">Chemotaxis protein CheX</fullName>
    </recommendedName>
</protein>